<dbReference type="InterPro" id="IPR024453">
    <property type="entry name" value="Peptidase_C92"/>
</dbReference>
<sequence>MLSAIIYNIGILIITVSCEHPEFQLQDGDLLFQVSKAGEMSQAITSATGNPDSLSFTHVAIVSHESDGIYALEAVPERGVTMTPLPEFLNNAAKIEGRPAVIVARLQTRRAKETARSAVLKAKSFLGQPYDYSFRPDNGKIYCSELVWESFRDPLSGMPLFSTRPMNFRAADGTMPRFWEEHFATLGEPIPEGVQGTNPNDLLREKNLKVIYRYYR</sequence>
<gene>
    <name evidence="1" type="ORF">H9779_06755</name>
</gene>
<reference evidence="1" key="1">
    <citation type="journal article" date="2021" name="PeerJ">
        <title>Extensive microbial diversity within the chicken gut microbiome revealed by metagenomics and culture.</title>
        <authorList>
            <person name="Gilroy R."/>
            <person name="Ravi A."/>
            <person name="Getino M."/>
            <person name="Pursley I."/>
            <person name="Horton D.L."/>
            <person name="Alikhan N.F."/>
            <person name="Baker D."/>
            <person name="Gharbi K."/>
            <person name="Hall N."/>
            <person name="Watson M."/>
            <person name="Adriaenssens E.M."/>
            <person name="Foster-Nyarko E."/>
            <person name="Jarju S."/>
            <person name="Secka A."/>
            <person name="Antonio M."/>
            <person name="Oren A."/>
            <person name="Chaudhuri R.R."/>
            <person name="La Ragione R."/>
            <person name="Hildebrand F."/>
            <person name="Pallen M.J."/>
        </authorList>
    </citation>
    <scope>NUCLEOTIDE SEQUENCE</scope>
    <source>
        <strain evidence="1">CHK169-11906</strain>
    </source>
</reference>
<comment type="caution">
    <text evidence="1">The sequence shown here is derived from an EMBL/GenBank/DDBJ whole genome shotgun (WGS) entry which is preliminary data.</text>
</comment>
<dbReference type="Proteomes" id="UP000824259">
    <property type="component" value="Unassembled WGS sequence"/>
</dbReference>
<dbReference type="InterPro" id="IPR038765">
    <property type="entry name" value="Papain-like_cys_pep_sf"/>
</dbReference>
<reference evidence="1" key="2">
    <citation type="submission" date="2021-04" db="EMBL/GenBank/DDBJ databases">
        <authorList>
            <person name="Gilroy R."/>
        </authorList>
    </citation>
    <scope>NUCLEOTIDE SEQUENCE</scope>
    <source>
        <strain evidence="1">CHK169-11906</strain>
    </source>
</reference>
<evidence type="ECO:0000313" key="2">
    <source>
        <dbReference type="Proteomes" id="UP000824259"/>
    </source>
</evidence>
<protein>
    <recommendedName>
        <fullName evidence="3">Permuted papain-like amidase YaeF/Yiix C92 family enzyme</fullName>
    </recommendedName>
</protein>
<dbReference type="Pfam" id="PF05708">
    <property type="entry name" value="Peptidase_C92"/>
    <property type="match status" value="1"/>
</dbReference>
<evidence type="ECO:0000313" key="1">
    <source>
        <dbReference type="EMBL" id="HJA99277.1"/>
    </source>
</evidence>
<dbReference type="Gene3D" id="3.90.1720.10">
    <property type="entry name" value="endopeptidase domain like (from Nostoc punctiforme)"/>
    <property type="match status" value="1"/>
</dbReference>
<accession>A0A9D2L4X6</accession>
<proteinExistence type="predicted"/>
<dbReference type="EMBL" id="DWYR01000020">
    <property type="protein sequence ID" value="HJA99277.1"/>
    <property type="molecule type" value="Genomic_DNA"/>
</dbReference>
<organism evidence="1 2">
    <name type="scientific">Candidatus Alistipes avicola</name>
    <dbReference type="NCBI Taxonomy" id="2838432"/>
    <lineage>
        <taxon>Bacteria</taxon>
        <taxon>Pseudomonadati</taxon>
        <taxon>Bacteroidota</taxon>
        <taxon>Bacteroidia</taxon>
        <taxon>Bacteroidales</taxon>
        <taxon>Rikenellaceae</taxon>
        <taxon>Alistipes</taxon>
    </lineage>
</organism>
<name>A0A9D2L4X6_9BACT</name>
<evidence type="ECO:0008006" key="3">
    <source>
        <dbReference type="Google" id="ProtNLM"/>
    </source>
</evidence>
<dbReference type="SUPFAM" id="SSF54001">
    <property type="entry name" value="Cysteine proteinases"/>
    <property type="match status" value="1"/>
</dbReference>
<dbReference type="AlphaFoldDB" id="A0A9D2L4X6"/>